<evidence type="ECO:0000256" key="2">
    <source>
        <dbReference type="ARBA" id="ARBA00022801"/>
    </source>
</evidence>
<evidence type="ECO:0000259" key="7">
    <source>
        <dbReference type="SMART" id="SM00833"/>
    </source>
</evidence>
<dbReference type="Proteomes" id="UP001189663">
    <property type="component" value="Unassembled WGS sequence"/>
</dbReference>
<comment type="function">
    <text evidence="5">Zinc chaperone that directly transfers zinc cofactor to target proteins, thereby activating them. Zinc is transferred from the CXCC motif in the GTPase domain to the zinc binding site in target proteins in a process requiring GTP hydrolysis.</text>
</comment>
<dbReference type="Pfam" id="PF02492">
    <property type="entry name" value="cobW"/>
    <property type="match status" value="1"/>
</dbReference>
<dbReference type="PANTHER" id="PTHR13748:SF62">
    <property type="entry name" value="COBW DOMAIN-CONTAINING PROTEIN"/>
    <property type="match status" value="1"/>
</dbReference>
<dbReference type="Pfam" id="PF07683">
    <property type="entry name" value="CobW_C"/>
    <property type="match status" value="1"/>
</dbReference>
<evidence type="ECO:0000313" key="8">
    <source>
        <dbReference type="EMBL" id="CAJ0774139.1"/>
    </source>
</evidence>
<dbReference type="InterPro" id="IPR051316">
    <property type="entry name" value="Zinc-reg_GTPase_activator"/>
</dbReference>
<dbReference type="RefSeq" id="WP_316683061.1">
    <property type="nucleotide sequence ID" value="NZ_CATVZT010000001.1"/>
</dbReference>
<dbReference type="InterPro" id="IPR036627">
    <property type="entry name" value="CobW-likC_sf"/>
</dbReference>
<comment type="catalytic activity">
    <reaction evidence="6">
        <text>GTP + H2O = GDP + phosphate + H(+)</text>
        <dbReference type="Rhea" id="RHEA:19669"/>
        <dbReference type="ChEBI" id="CHEBI:15377"/>
        <dbReference type="ChEBI" id="CHEBI:15378"/>
        <dbReference type="ChEBI" id="CHEBI:37565"/>
        <dbReference type="ChEBI" id="CHEBI:43474"/>
        <dbReference type="ChEBI" id="CHEBI:58189"/>
    </reaction>
    <physiologicalReaction direction="left-to-right" evidence="6">
        <dbReference type="Rhea" id="RHEA:19670"/>
    </physiologicalReaction>
</comment>
<comment type="similarity">
    <text evidence="4">Belongs to the SIMIBI class G3E GTPase family. ZNG1 subfamily.</text>
</comment>
<proteinExistence type="inferred from homology"/>
<dbReference type="EMBL" id="CATZAT010000001">
    <property type="protein sequence ID" value="CAJ0774139.1"/>
    <property type="molecule type" value="Genomic_DNA"/>
</dbReference>
<sequence>MSQPRIPVTVITGFLGAGKTTLLSNLMRDCKQRRLAILVNEFGEVSIDGALLRGEGGEGKEGSGVEIHDLSNGLVAYDDDADFLPTMLALWQRRSLIDHVLIETSGLALPTAVMEQLQSEALAPYFVLDATLAVVDTPLLLAGEFRQATAGANQDLDQSVAGLFDMQLANADIVVLNKIDALGEPALLDAEARVRALAPSIRFIELAQKAKLDTRLTLGLHLHEPANTEHRHYGPMASIPGLKMRPLANQRLLDGHSHGSLGAHSHGLSTHKHFHEQDPGWLSFLLRSTQAQDADTLREAIAAIARSEPLLRIKGFAPTTSGEGRLLVQGVRSRIELRHEADAAPARHAQLVFIGYHPSRARVMEKLNALTGTTWR</sequence>
<dbReference type="SUPFAM" id="SSF90002">
    <property type="entry name" value="Hypothetical protein YjiA, C-terminal domain"/>
    <property type="match status" value="1"/>
</dbReference>
<evidence type="ECO:0000313" key="9">
    <source>
        <dbReference type="Proteomes" id="UP001189663"/>
    </source>
</evidence>
<reference evidence="8 9" key="1">
    <citation type="submission" date="2023-07" db="EMBL/GenBank/DDBJ databases">
        <authorList>
            <person name="Peeters C."/>
        </authorList>
    </citation>
    <scope>NUCLEOTIDE SEQUENCE [LARGE SCALE GENOMIC DNA]</scope>
    <source>
        <strain evidence="8 9">LMG 18096</strain>
    </source>
</reference>
<dbReference type="GO" id="GO:0000166">
    <property type="term" value="F:nucleotide binding"/>
    <property type="evidence" value="ECO:0007669"/>
    <property type="project" value="UniProtKB-KW"/>
</dbReference>
<dbReference type="SMART" id="SM00833">
    <property type="entry name" value="CobW_C"/>
    <property type="match status" value="1"/>
</dbReference>
<dbReference type="SUPFAM" id="SSF52540">
    <property type="entry name" value="P-loop containing nucleoside triphosphate hydrolases"/>
    <property type="match status" value="1"/>
</dbReference>
<keyword evidence="3" id="KW-0143">Chaperone</keyword>
<organism evidence="8 9">
    <name type="scientific">Ralstonia holmesii</name>
    <dbReference type="NCBI Taxonomy" id="3058602"/>
    <lineage>
        <taxon>Bacteria</taxon>
        <taxon>Pseudomonadati</taxon>
        <taxon>Pseudomonadota</taxon>
        <taxon>Betaproteobacteria</taxon>
        <taxon>Burkholderiales</taxon>
        <taxon>Burkholderiaceae</taxon>
        <taxon>Ralstonia</taxon>
    </lineage>
</organism>
<evidence type="ECO:0000256" key="5">
    <source>
        <dbReference type="ARBA" id="ARBA00045658"/>
    </source>
</evidence>
<dbReference type="Gene3D" id="3.30.1220.10">
    <property type="entry name" value="CobW-like, C-terminal domain"/>
    <property type="match status" value="1"/>
</dbReference>
<keyword evidence="2" id="KW-0378">Hydrolase</keyword>
<dbReference type="CDD" id="cd03112">
    <property type="entry name" value="CobW-like"/>
    <property type="match status" value="1"/>
</dbReference>
<accession>A0ABC8Q730</accession>
<evidence type="ECO:0000256" key="4">
    <source>
        <dbReference type="ARBA" id="ARBA00034320"/>
    </source>
</evidence>
<feature type="domain" description="CobW C-terminal" evidence="7">
    <location>
        <begin position="281"/>
        <end position="371"/>
    </location>
</feature>
<evidence type="ECO:0000256" key="1">
    <source>
        <dbReference type="ARBA" id="ARBA00022741"/>
    </source>
</evidence>
<dbReference type="InterPro" id="IPR011629">
    <property type="entry name" value="CobW-like_C"/>
</dbReference>
<keyword evidence="1" id="KW-0547">Nucleotide-binding</keyword>
<dbReference type="Gene3D" id="3.40.50.300">
    <property type="entry name" value="P-loop containing nucleotide triphosphate hydrolases"/>
    <property type="match status" value="1"/>
</dbReference>
<evidence type="ECO:0000256" key="3">
    <source>
        <dbReference type="ARBA" id="ARBA00023186"/>
    </source>
</evidence>
<dbReference type="PANTHER" id="PTHR13748">
    <property type="entry name" value="COBW-RELATED"/>
    <property type="match status" value="1"/>
</dbReference>
<gene>
    <name evidence="8" type="ORF">LMG18096_00130</name>
</gene>
<evidence type="ECO:0000256" key="6">
    <source>
        <dbReference type="ARBA" id="ARBA00049117"/>
    </source>
</evidence>
<name>A0ABC8Q730_9RALS</name>
<dbReference type="AlphaFoldDB" id="A0ABC8Q730"/>
<dbReference type="GO" id="GO:0016787">
    <property type="term" value="F:hydrolase activity"/>
    <property type="evidence" value="ECO:0007669"/>
    <property type="project" value="UniProtKB-KW"/>
</dbReference>
<protein>
    <recommendedName>
        <fullName evidence="7">CobW C-terminal domain-containing protein</fullName>
    </recommendedName>
</protein>
<dbReference type="InterPro" id="IPR027417">
    <property type="entry name" value="P-loop_NTPase"/>
</dbReference>
<keyword evidence="9" id="KW-1185">Reference proteome</keyword>
<comment type="caution">
    <text evidence="8">The sequence shown here is derived from an EMBL/GenBank/DDBJ whole genome shotgun (WGS) entry which is preliminary data.</text>
</comment>
<dbReference type="InterPro" id="IPR003495">
    <property type="entry name" value="CobW/HypB/UreG_nucleotide-bd"/>
</dbReference>